<organism evidence="1">
    <name type="scientific">viral metagenome</name>
    <dbReference type="NCBI Taxonomy" id="1070528"/>
    <lineage>
        <taxon>unclassified sequences</taxon>
        <taxon>metagenomes</taxon>
        <taxon>organismal metagenomes</taxon>
    </lineage>
</organism>
<reference evidence="1" key="1">
    <citation type="submission" date="2020-03" db="EMBL/GenBank/DDBJ databases">
        <title>The deep terrestrial virosphere.</title>
        <authorList>
            <person name="Holmfeldt K."/>
            <person name="Nilsson E."/>
            <person name="Simone D."/>
            <person name="Lopez-Fernandez M."/>
            <person name="Wu X."/>
            <person name="de Brujin I."/>
            <person name="Lundin D."/>
            <person name="Andersson A."/>
            <person name="Bertilsson S."/>
            <person name="Dopson M."/>
        </authorList>
    </citation>
    <scope>NUCLEOTIDE SEQUENCE</scope>
    <source>
        <strain evidence="1">MM171B02101</strain>
    </source>
</reference>
<dbReference type="EMBL" id="MT143727">
    <property type="protein sequence ID" value="QJB01717.1"/>
    <property type="molecule type" value="Genomic_DNA"/>
</dbReference>
<evidence type="ECO:0000313" key="1">
    <source>
        <dbReference type="EMBL" id="QJB01717.1"/>
    </source>
</evidence>
<name>A0A6M3M259_9ZZZZ</name>
<proteinExistence type="predicted"/>
<protein>
    <submittedName>
        <fullName evidence="1">Uncharacterized protein</fullName>
    </submittedName>
</protein>
<sequence length="108" mass="12750">MTSIQSTSLEAYFNYVLPDIGDKQREVLRAFIDNPSMTFTNRELACELGWEINSVTPRVYELRGKDKRFQMTEPILIENERRPCRVGKRTSIAWQMNPYWRPGGYKIE</sequence>
<dbReference type="AlphaFoldDB" id="A0A6M3M259"/>
<accession>A0A6M3M259</accession>
<gene>
    <name evidence="1" type="ORF">MM171B02101_0010</name>
</gene>